<evidence type="ECO:0008006" key="4">
    <source>
        <dbReference type="Google" id="ProtNLM"/>
    </source>
</evidence>
<dbReference type="EMBL" id="BAAAVS010000001">
    <property type="protein sequence ID" value="GAA3022107.1"/>
    <property type="molecule type" value="Genomic_DNA"/>
</dbReference>
<evidence type="ECO:0000313" key="3">
    <source>
        <dbReference type="Proteomes" id="UP001501035"/>
    </source>
</evidence>
<evidence type="ECO:0000313" key="2">
    <source>
        <dbReference type="EMBL" id="GAA3022107.1"/>
    </source>
</evidence>
<feature type="compositionally biased region" description="Pro residues" evidence="1">
    <location>
        <begin position="54"/>
        <end position="64"/>
    </location>
</feature>
<sequence length="147" mass="15137">MHVVCDEATAAGTADHPGFLANHGVISADHIHGIVNRPDTTVRPLGRSSAPSETAPPEPKPPSLPLYQQASPYRPSAALDTFIRIRDGYSAPPPDATGPPSPASSTTLWNTTIATPPPAGTPVPSGLPLNTSASTAPPRQDSHATQT</sequence>
<feature type="region of interest" description="Disordered" evidence="1">
    <location>
        <begin position="36"/>
        <end position="147"/>
    </location>
</feature>
<reference evidence="3" key="1">
    <citation type="journal article" date="2019" name="Int. J. Syst. Evol. Microbiol.">
        <title>The Global Catalogue of Microorganisms (GCM) 10K type strain sequencing project: providing services to taxonomists for standard genome sequencing and annotation.</title>
        <authorList>
            <consortium name="The Broad Institute Genomics Platform"/>
            <consortium name="The Broad Institute Genome Sequencing Center for Infectious Disease"/>
            <person name="Wu L."/>
            <person name="Ma J."/>
        </authorList>
    </citation>
    <scope>NUCLEOTIDE SEQUENCE [LARGE SCALE GENOMIC DNA]</scope>
    <source>
        <strain evidence="3">JCM 14234</strain>
    </source>
</reference>
<keyword evidence="3" id="KW-1185">Reference proteome</keyword>
<gene>
    <name evidence="2" type="ORF">GCM10010528_00190</name>
</gene>
<feature type="compositionally biased region" description="Low complexity" evidence="1">
    <location>
        <begin position="103"/>
        <end position="114"/>
    </location>
</feature>
<proteinExistence type="predicted"/>
<protein>
    <recommendedName>
        <fullName evidence="4">Transposase</fullName>
    </recommendedName>
</protein>
<name>A0ABP6KU47_9ACTN</name>
<evidence type="ECO:0000256" key="1">
    <source>
        <dbReference type="SAM" id="MobiDB-lite"/>
    </source>
</evidence>
<comment type="caution">
    <text evidence="2">The sequence shown here is derived from an EMBL/GenBank/DDBJ whole genome shotgun (WGS) entry which is preliminary data.</text>
</comment>
<accession>A0ABP6KU47</accession>
<feature type="compositionally biased region" description="Polar residues" evidence="1">
    <location>
        <begin position="129"/>
        <end position="147"/>
    </location>
</feature>
<dbReference type="Proteomes" id="UP001501035">
    <property type="component" value="Unassembled WGS sequence"/>
</dbReference>
<organism evidence="2 3">
    <name type="scientific">Gordonia defluvii</name>
    <dbReference type="NCBI Taxonomy" id="283718"/>
    <lineage>
        <taxon>Bacteria</taxon>
        <taxon>Bacillati</taxon>
        <taxon>Actinomycetota</taxon>
        <taxon>Actinomycetes</taxon>
        <taxon>Mycobacteriales</taxon>
        <taxon>Gordoniaceae</taxon>
        <taxon>Gordonia</taxon>
    </lineage>
</organism>
<feature type="compositionally biased region" description="Pro residues" evidence="1">
    <location>
        <begin position="91"/>
        <end position="102"/>
    </location>
</feature>